<sequence length="564" mass="61840">MKRPDKISIILAALALGAGHLPSAEVLYNGIRLPDEWPPRGLDPKSDAPMDVPYLKNPPAVIPIGIGRQLFVDDFLIEKTDLRRTFHKPKDHPGNPVLVPATAAELARTKGSEGEQEAVCYLGAGGVFYDPADALFKMWYTAGWRGGIAMATSRDGFAWERPELGLAGGNVVLAPGMNEPKAGWDNGVYLDLATRNPSERFKFLAQRPKKGHTLHTSTDGRAWSRGVTAGPAADYCSFFYNPFRDVWVHSIKRNGPRGRARDYAESREFMRPGIYRHSVYWTNADRLDHPDPAVGDAAQLYILHGMAYESILLGMFSIHLGPHNTLCDEGRFPKITELKLGFSRDGFHWDRPQREPFIQATRKEGDWNRGYLHGATGVCLVAGDWLYFSYTGYSGISPTGWRGLYTGASIGMAVLRRDGFASMDADGKDGTLTTRPVRFGGRHLFVNVDCPGGGLLAEVLDASGEVINGYAKSDCLPVRANKTLVAVGWKGGRDLAALGDTPVRFRFYLSNGKLYSFWVGKDESGASLGFVAAGGPGYDRIYDTKGLHAYEEARAVMPAAMSLE</sequence>
<dbReference type="SUPFAM" id="SSF75005">
    <property type="entry name" value="Arabinanase/levansucrase/invertase"/>
    <property type="match status" value="1"/>
</dbReference>
<keyword evidence="2" id="KW-1185">Reference proteome</keyword>
<proteinExistence type="predicted"/>
<name>A0A178II21_9BACT</name>
<dbReference type="STRING" id="1184151.AW736_13200"/>
<reference evidence="1 2" key="1">
    <citation type="submission" date="2016-01" db="EMBL/GenBank/DDBJ databases">
        <title>High potential of lignocellulose degradation of a new Verrucomicrobia species.</title>
        <authorList>
            <person name="Wang Y."/>
            <person name="Shi Y."/>
            <person name="Qiu Z."/>
            <person name="Liu S."/>
            <person name="Yang H."/>
        </authorList>
    </citation>
    <scope>NUCLEOTIDE SEQUENCE [LARGE SCALE GENOMIC DNA]</scope>
    <source>
        <strain evidence="1 2">TSB47</strain>
    </source>
</reference>
<accession>A0A178II21</accession>
<dbReference type="RefSeq" id="WP_068770667.1">
    <property type="nucleotide sequence ID" value="NZ_CP109796.1"/>
</dbReference>
<evidence type="ECO:0000313" key="2">
    <source>
        <dbReference type="Proteomes" id="UP000078486"/>
    </source>
</evidence>
<dbReference type="OrthoDB" id="180690at2"/>
<dbReference type="Gene3D" id="2.115.10.20">
    <property type="entry name" value="Glycosyl hydrolase domain, family 43"/>
    <property type="match status" value="1"/>
</dbReference>
<comment type="caution">
    <text evidence="1">The sequence shown here is derived from an EMBL/GenBank/DDBJ whole genome shotgun (WGS) entry which is preliminary data.</text>
</comment>
<evidence type="ECO:0008006" key="3">
    <source>
        <dbReference type="Google" id="ProtNLM"/>
    </source>
</evidence>
<dbReference type="InterPro" id="IPR023296">
    <property type="entry name" value="Glyco_hydro_beta-prop_sf"/>
</dbReference>
<dbReference type="EMBL" id="LRRQ01000096">
    <property type="protein sequence ID" value="OAM89418.1"/>
    <property type="molecule type" value="Genomic_DNA"/>
</dbReference>
<evidence type="ECO:0000313" key="1">
    <source>
        <dbReference type="EMBL" id="OAM89418.1"/>
    </source>
</evidence>
<dbReference type="Proteomes" id="UP000078486">
    <property type="component" value="Unassembled WGS sequence"/>
</dbReference>
<protein>
    <recommendedName>
        <fullName evidence="3">Glycosyl hydrolase family 32</fullName>
    </recommendedName>
</protein>
<gene>
    <name evidence="1" type="ORF">AW736_13200</name>
</gene>
<dbReference type="AlphaFoldDB" id="A0A178II21"/>
<organism evidence="1 2">
    <name type="scientific">Termitidicoccus mucosus</name>
    <dbReference type="NCBI Taxonomy" id="1184151"/>
    <lineage>
        <taxon>Bacteria</taxon>
        <taxon>Pseudomonadati</taxon>
        <taxon>Verrucomicrobiota</taxon>
        <taxon>Opitutia</taxon>
        <taxon>Opitutales</taxon>
        <taxon>Opitutaceae</taxon>
        <taxon>Termitidicoccus</taxon>
    </lineage>
</organism>